<gene>
    <name evidence="2" type="ORF">PENTCL1PPCAC_3623</name>
</gene>
<evidence type="ECO:0000259" key="1">
    <source>
        <dbReference type="PROSITE" id="PS50234"/>
    </source>
</evidence>
<dbReference type="Gene3D" id="3.40.50.410">
    <property type="entry name" value="von Willebrand factor, type A domain"/>
    <property type="match status" value="1"/>
</dbReference>
<dbReference type="PROSITE" id="PS50234">
    <property type="entry name" value="VWFA"/>
    <property type="match status" value="1"/>
</dbReference>
<organism evidence="2 3">
    <name type="scientific">Pristionchus entomophagus</name>
    <dbReference type="NCBI Taxonomy" id="358040"/>
    <lineage>
        <taxon>Eukaryota</taxon>
        <taxon>Metazoa</taxon>
        <taxon>Ecdysozoa</taxon>
        <taxon>Nematoda</taxon>
        <taxon>Chromadorea</taxon>
        <taxon>Rhabditida</taxon>
        <taxon>Rhabditina</taxon>
        <taxon>Diplogasteromorpha</taxon>
        <taxon>Diplogasteroidea</taxon>
        <taxon>Neodiplogasteridae</taxon>
        <taxon>Pristionchus</taxon>
    </lineage>
</organism>
<dbReference type="EMBL" id="BTSX01000001">
    <property type="protein sequence ID" value="GMS81448.1"/>
    <property type="molecule type" value="Genomic_DNA"/>
</dbReference>
<comment type="caution">
    <text evidence="2">The sequence shown here is derived from an EMBL/GenBank/DDBJ whole genome shotgun (WGS) entry which is preliminary data.</text>
</comment>
<dbReference type="Pfam" id="PF00092">
    <property type="entry name" value="VWA"/>
    <property type="match status" value="1"/>
</dbReference>
<dbReference type="InterPro" id="IPR002035">
    <property type="entry name" value="VWF_A"/>
</dbReference>
<name>A0AAV5SL92_9BILA</name>
<sequence length="229" mass="26054">SDNYCYCGLVDGKTDGWDPKGIWLDMYIIFDTSVSMADHLDEAKSMVSSFVSQMNTDRDARIHSRIGVIDASFTPKIVYDLNMNSTDNLDSIKLTNATNANVDAAMLVAIRSFNDDPNWFNRITEVVQQVVYYLTNNATSELIYDHANYFKAHGGILIVNDFGSEEEKENSRLKELASENYYFTDLSKNYMRNLEVLCEANCWCATGIAAFNDDEMSPRTQANQWSERM</sequence>
<dbReference type="SUPFAM" id="SSF53300">
    <property type="entry name" value="vWA-like"/>
    <property type="match status" value="1"/>
</dbReference>
<feature type="non-terminal residue" evidence="2">
    <location>
        <position position="1"/>
    </location>
</feature>
<dbReference type="PANTHER" id="PTHR31024:SF3">
    <property type="entry name" value="C-TYPE LECTIN-RELATED"/>
    <property type="match status" value="1"/>
</dbReference>
<dbReference type="Proteomes" id="UP001432027">
    <property type="component" value="Unassembled WGS sequence"/>
</dbReference>
<feature type="domain" description="VWFA" evidence="1">
    <location>
        <begin position="25"/>
        <end position="200"/>
    </location>
</feature>
<protein>
    <recommendedName>
        <fullName evidence="1">VWFA domain-containing protein</fullName>
    </recommendedName>
</protein>
<evidence type="ECO:0000313" key="2">
    <source>
        <dbReference type="EMBL" id="GMS81448.1"/>
    </source>
</evidence>
<dbReference type="InterPro" id="IPR036465">
    <property type="entry name" value="vWFA_dom_sf"/>
</dbReference>
<evidence type="ECO:0000313" key="3">
    <source>
        <dbReference type="Proteomes" id="UP001432027"/>
    </source>
</evidence>
<reference evidence="2" key="1">
    <citation type="submission" date="2023-10" db="EMBL/GenBank/DDBJ databases">
        <title>Genome assembly of Pristionchus species.</title>
        <authorList>
            <person name="Yoshida K."/>
            <person name="Sommer R.J."/>
        </authorList>
    </citation>
    <scope>NUCLEOTIDE SEQUENCE</scope>
    <source>
        <strain evidence="2">RS0144</strain>
    </source>
</reference>
<dbReference type="AlphaFoldDB" id="A0AAV5SL92"/>
<proteinExistence type="predicted"/>
<keyword evidence="3" id="KW-1185">Reference proteome</keyword>
<dbReference type="SMART" id="SM00327">
    <property type="entry name" value="VWA"/>
    <property type="match status" value="1"/>
</dbReference>
<dbReference type="PANTHER" id="PTHR31024">
    <property type="entry name" value="C-TYPE LECTIN"/>
    <property type="match status" value="1"/>
</dbReference>
<accession>A0AAV5SL92</accession>